<dbReference type="AlphaFoldDB" id="A0AAD6KNW3"/>
<dbReference type="EMBL" id="JAPFFJ010000005">
    <property type="protein sequence ID" value="KAJ6426999.1"/>
    <property type="molecule type" value="Genomic_DNA"/>
</dbReference>
<dbReference type="Proteomes" id="UP001162972">
    <property type="component" value="Chromosome 1"/>
</dbReference>
<gene>
    <name evidence="1" type="ORF">OIU84_022574</name>
</gene>
<sequence length="54" mass="6397">MTVLLFCFCFCFCFCLLLIFHFVASIIFSKSKKPSYPLKESHRIPKYESNLIKN</sequence>
<reference evidence="1 2" key="1">
    <citation type="journal article" date="2023" name="Int. J. Mol. Sci.">
        <title>De Novo Assembly and Annotation of 11 Diverse Shrub Willow (Salix) Genomes Reveals Novel Gene Organization in Sex-Linked Regions.</title>
        <authorList>
            <person name="Hyden B."/>
            <person name="Feng K."/>
            <person name="Yates T.B."/>
            <person name="Jawdy S."/>
            <person name="Cereghino C."/>
            <person name="Smart L.B."/>
            <person name="Muchero W."/>
        </authorList>
    </citation>
    <scope>NUCLEOTIDE SEQUENCE [LARGE SCALE GENOMIC DNA]</scope>
    <source>
        <tissue evidence="1">Shoot tip</tissue>
    </source>
</reference>
<comment type="caution">
    <text evidence="1">The sequence shown here is derived from an EMBL/GenBank/DDBJ whole genome shotgun (WGS) entry which is preliminary data.</text>
</comment>
<accession>A0AAD6KNW3</accession>
<evidence type="ECO:0000313" key="2">
    <source>
        <dbReference type="Proteomes" id="UP001162972"/>
    </source>
</evidence>
<protein>
    <submittedName>
        <fullName evidence="1">Uncharacterized protein</fullName>
    </submittedName>
</protein>
<organism evidence="1 2">
    <name type="scientific">Salix udensis</name>
    <dbReference type="NCBI Taxonomy" id="889485"/>
    <lineage>
        <taxon>Eukaryota</taxon>
        <taxon>Viridiplantae</taxon>
        <taxon>Streptophyta</taxon>
        <taxon>Embryophyta</taxon>
        <taxon>Tracheophyta</taxon>
        <taxon>Spermatophyta</taxon>
        <taxon>Magnoliopsida</taxon>
        <taxon>eudicotyledons</taxon>
        <taxon>Gunneridae</taxon>
        <taxon>Pentapetalae</taxon>
        <taxon>rosids</taxon>
        <taxon>fabids</taxon>
        <taxon>Malpighiales</taxon>
        <taxon>Salicaceae</taxon>
        <taxon>Saliceae</taxon>
        <taxon>Salix</taxon>
    </lineage>
</organism>
<proteinExistence type="predicted"/>
<keyword evidence="2" id="KW-1185">Reference proteome</keyword>
<name>A0AAD6KNW3_9ROSI</name>
<evidence type="ECO:0000313" key="1">
    <source>
        <dbReference type="EMBL" id="KAJ6426999.1"/>
    </source>
</evidence>